<dbReference type="PANTHER" id="PTHR43046">
    <property type="entry name" value="GDP-MANNOSE MANNOSYL HYDROLASE"/>
    <property type="match status" value="1"/>
</dbReference>
<dbReference type="Proteomes" id="UP001327225">
    <property type="component" value="Chromosome"/>
</dbReference>
<accession>A0ABZ0ZLR4</accession>
<dbReference type="SUPFAM" id="SSF55811">
    <property type="entry name" value="Nudix"/>
    <property type="match status" value="1"/>
</dbReference>
<dbReference type="InterPro" id="IPR020476">
    <property type="entry name" value="Nudix_hydrolase"/>
</dbReference>
<name>A0ABZ0ZLR4_9ACTN</name>
<dbReference type="PROSITE" id="PS51462">
    <property type="entry name" value="NUDIX"/>
    <property type="match status" value="1"/>
</dbReference>
<evidence type="ECO:0000256" key="4">
    <source>
        <dbReference type="RuleBase" id="RU003476"/>
    </source>
</evidence>
<dbReference type="InterPro" id="IPR000086">
    <property type="entry name" value="NUDIX_hydrolase_dom"/>
</dbReference>
<evidence type="ECO:0000256" key="2">
    <source>
        <dbReference type="ARBA" id="ARBA00005582"/>
    </source>
</evidence>
<comment type="cofactor">
    <cofactor evidence="1">
        <name>Mg(2+)</name>
        <dbReference type="ChEBI" id="CHEBI:18420"/>
    </cofactor>
</comment>
<comment type="similarity">
    <text evidence="2 4">Belongs to the Nudix hydrolase family.</text>
</comment>
<evidence type="ECO:0000256" key="1">
    <source>
        <dbReference type="ARBA" id="ARBA00001946"/>
    </source>
</evidence>
<evidence type="ECO:0000313" key="6">
    <source>
        <dbReference type="EMBL" id="WQQ24891.1"/>
    </source>
</evidence>
<sequence length="141" mass="15793">MSRFSSIALVDPRGWVLLQERDEHPVIDPEKWGFPGGGVEPGESWEDAAYRELEEETGIALSGGLELFDEFSVRHAHRDTDDTFCLFTAPTELGNADVDCKEGRQIVFVDPERARGLDLTVAAAKALPRFLASERYRSLLR</sequence>
<keyword evidence="3 4" id="KW-0378">Hydrolase</keyword>
<keyword evidence="7" id="KW-1185">Reference proteome</keyword>
<evidence type="ECO:0000256" key="3">
    <source>
        <dbReference type="ARBA" id="ARBA00022801"/>
    </source>
</evidence>
<evidence type="ECO:0000313" key="7">
    <source>
        <dbReference type="Proteomes" id="UP001327225"/>
    </source>
</evidence>
<dbReference type="InterPro" id="IPR015797">
    <property type="entry name" value="NUDIX_hydrolase-like_dom_sf"/>
</dbReference>
<dbReference type="Gene3D" id="3.90.79.10">
    <property type="entry name" value="Nucleoside Triphosphate Pyrophosphohydrolase"/>
    <property type="match status" value="1"/>
</dbReference>
<dbReference type="EMBL" id="CP141059">
    <property type="protein sequence ID" value="WQQ24891.1"/>
    <property type="molecule type" value="Genomic_DNA"/>
</dbReference>
<protein>
    <submittedName>
        <fullName evidence="6">NUDIX domain-containing protein</fullName>
    </submittedName>
</protein>
<evidence type="ECO:0000259" key="5">
    <source>
        <dbReference type="PROSITE" id="PS51462"/>
    </source>
</evidence>
<dbReference type="RefSeq" id="WP_322455392.1">
    <property type="nucleotide sequence ID" value="NZ_CP141059.1"/>
</dbReference>
<reference evidence="7" key="1">
    <citation type="submission" date="2023-12" db="EMBL/GenBank/DDBJ databases">
        <title>Novel species in genus Nocardioides.</title>
        <authorList>
            <person name="Zhou H."/>
        </authorList>
    </citation>
    <scope>NUCLEOTIDE SEQUENCE [LARGE SCALE GENOMIC DNA]</scope>
    <source>
        <strain evidence="7">HM61</strain>
    </source>
</reference>
<dbReference type="PANTHER" id="PTHR43046:SF2">
    <property type="entry name" value="8-OXO-DGTP DIPHOSPHATASE-RELATED"/>
    <property type="match status" value="1"/>
</dbReference>
<proteinExistence type="inferred from homology"/>
<feature type="domain" description="Nudix hydrolase" evidence="5">
    <location>
        <begin position="1"/>
        <end position="132"/>
    </location>
</feature>
<dbReference type="PRINTS" id="PR00502">
    <property type="entry name" value="NUDIXFAMILY"/>
</dbReference>
<gene>
    <name evidence="6" type="ORF">SHK19_13030</name>
</gene>
<organism evidence="6 7">
    <name type="scientific">Nocardioides bizhenqiangii</name>
    <dbReference type="NCBI Taxonomy" id="3095076"/>
    <lineage>
        <taxon>Bacteria</taxon>
        <taxon>Bacillati</taxon>
        <taxon>Actinomycetota</taxon>
        <taxon>Actinomycetes</taxon>
        <taxon>Propionibacteriales</taxon>
        <taxon>Nocardioidaceae</taxon>
        <taxon>Nocardioides</taxon>
    </lineage>
</organism>
<dbReference type="InterPro" id="IPR020084">
    <property type="entry name" value="NUDIX_hydrolase_CS"/>
</dbReference>
<dbReference type="Pfam" id="PF00293">
    <property type="entry name" value="NUDIX"/>
    <property type="match status" value="1"/>
</dbReference>
<dbReference type="PROSITE" id="PS00893">
    <property type="entry name" value="NUDIX_BOX"/>
    <property type="match status" value="1"/>
</dbReference>